<feature type="region of interest" description="Disordered" evidence="13">
    <location>
        <begin position="1"/>
        <end position="20"/>
    </location>
</feature>
<dbReference type="AlphaFoldDB" id="A0A1X7SEM2"/>
<dbReference type="InterPro" id="IPR036322">
    <property type="entry name" value="WD40_repeat_dom_sf"/>
</dbReference>
<comment type="subcellular location">
    <subcellularLocation>
        <location evidence="1">Cell membrane</location>
    </subcellularLocation>
    <subcellularLocation>
        <location evidence="2">Cytoplasm</location>
        <location evidence="2">Cytoskeleton</location>
        <location evidence="2">Cilium axoneme</location>
    </subcellularLocation>
</comment>
<keyword evidence="10" id="KW-0472">Membrane</keyword>
<dbReference type="InterPro" id="IPR024511">
    <property type="entry name" value="Frtz"/>
</dbReference>
<keyword evidence="4" id="KW-1003">Cell membrane</keyword>
<evidence type="ECO:0000256" key="8">
    <source>
        <dbReference type="ARBA" id="ARBA00022794"/>
    </source>
</evidence>
<evidence type="ECO:0000256" key="9">
    <source>
        <dbReference type="ARBA" id="ARBA00023069"/>
    </source>
</evidence>
<reference evidence="14" key="1">
    <citation type="submission" date="2017-05" db="UniProtKB">
        <authorList>
            <consortium name="EnsemblMetazoa"/>
        </authorList>
    </citation>
    <scope>IDENTIFICATION</scope>
</reference>
<dbReference type="Pfam" id="PF11768">
    <property type="entry name" value="Frtz"/>
    <property type="match status" value="1"/>
</dbReference>
<keyword evidence="7" id="KW-0677">Repeat</keyword>
<keyword evidence="8" id="KW-0970">Cilium biogenesis/degradation</keyword>
<organism evidence="14">
    <name type="scientific">Amphimedon queenslandica</name>
    <name type="common">Sponge</name>
    <dbReference type="NCBI Taxonomy" id="400682"/>
    <lineage>
        <taxon>Eukaryota</taxon>
        <taxon>Metazoa</taxon>
        <taxon>Porifera</taxon>
        <taxon>Demospongiae</taxon>
        <taxon>Heteroscleromorpha</taxon>
        <taxon>Haplosclerida</taxon>
        <taxon>Niphatidae</taxon>
        <taxon>Amphimedon</taxon>
    </lineage>
</organism>
<dbReference type="PANTHER" id="PTHR13667:SF5">
    <property type="entry name" value="WD REPEAT-CONTAINING AND PLANAR CELL POLARITY EFFECTOR PROTEIN FRITZ HOMOLOG"/>
    <property type="match status" value="1"/>
</dbReference>
<dbReference type="OrthoDB" id="10013020at2759"/>
<dbReference type="InParanoid" id="A0A1X7SEM2"/>
<dbReference type="GO" id="GO:0005886">
    <property type="term" value="C:plasma membrane"/>
    <property type="evidence" value="ECO:0007669"/>
    <property type="project" value="UniProtKB-SubCell"/>
</dbReference>
<proteinExistence type="inferred from homology"/>
<keyword evidence="5" id="KW-0963">Cytoplasm</keyword>
<dbReference type="GO" id="GO:0097541">
    <property type="term" value="C:axonemal basal plate"/>
    <property type="evidence" value="ECO:0007669"/>
    <property type="project" value="TreeGrafter"/>
</dbReference>
<evidence type="ECO:0000256" key="6">
    <source>
        <dbReference type="ARBA" id="ARBA00022574"/>
    </source>
</evidence>
<evidence type="ECO:0000256" key="5">
    <source>
        <dbReference type="ARBA" id="ARBA00022490"/>
    </source>
</evidence>
<protein>
    <recommendedName>
        <fullName evidence="15">Anaphase-promoting complex subunit 4 WD40 domain-containing protein</fullName>
    </recommendedName>
</protein>
<evidence type="ECO:0000256" key="11">
    <source>
        <dbReference type="ARBA" id="ARBA00023212"/>
    </source>
</evidence>
<evidence type="ECO:0008006" key="15">
    <source>
        <dbReference type="Google" id="ProtNLM"/>
    </source>
</evidence>
<evidence type="ECO:0000256" key="4">
    <source>
        <dbReference type="ARBA" id="ARBA00022475"/>
    </source>
</evidence>
<dbReference type="GO" id="GO:0045184">
    <property type="term" value="P:establishment of protein localization"/>
    <property type="evidence" value="ECO:0007669"/>
    <property type="project" value="TreeGrafter"/>
</dbReference>
<dbReference type="STRING" id="400682.A0A1X7SEM2"/>
<evidence type="ECO:0000256" key="7">
    <source>
        <dbReference type="ARBA" id="ARBA00022737"/>
    </source>
</evidence>
<feature type="compositionally biased region" description="Basic and acidic residues" evidence="13">
    <location>
        <begin position="1"/>
        <end position="18"/>
    </location>
</feature>
<evidence type="ECO:0000313" key="14">
    <source>
        <dbReference type="EnsemblMetazoa" id="Aqu2.1.00503_001"/>
    </source>
</evidence>
<evidence type="ECO:0000256" key="2">
    <source>
        <dbReference type="ARBA" id="ARBA00004430"/>
    </source>
</evidence>
<comment type="similarity">
    <text evidence="3">Belongs to the WD repeat fritz family.</text>
</comment>
<evidence type="ECO:0000256" key="1">
    <source>
        <dbReference type="ARBA" id="ARBA00004236"/>
    </source>
</evidence>
<dbReference type="Gene3D" id="2.130.10.10">
    <property type="entry name" value="YVTN repeat-like/Quinoprotein amine dehydrogenase"/>
    <property type="match status" value="1"/>
</dbReference>
<keyword evidence="12" id="KW-0966">Cell projection</keyword>
<dbReference type="SUPFAM" id="SSF50978">
    <property type="entry name" value="WD40 repeat-like"/>
    <property type="match status" value="1"/>
</dbReference>
<dbReference type="InterPro" id="IPR015943">
    <property type="entry name" value="WD40/YVTN_repeat-like_dom_sf"/>
</dbReference>
<dbReference type="PANTHER" id="PTHR13667">
    <property type="entry name" value="HOMOLOC-13"/>
    <property type="match status" value="1"/>
</dbReference>
<accession>A0A1X7SEM2</accession>
<evidence type="ECO:0000256" key="13">
    <source>
        <dbReference type="SAM" id="MobiDB-lite"/>
    </source>
</evidence>
<keyword evidence="9" id="KW-0969">Cilium</keyword>
<dbReference type="GO" id="GO:0044782">
    <property type="term" value="P:cilium organization"/>
    <property type="evidence" value="ECO:0007669"/>
    <property type="project" value="TreeGrafter"/>
</dbReference>
<name>A0A1X7SEM2_AMPQE</name>
<evidence type="ECO:0000256" key="12">
    <source>
        <dbReference type="ARBA" id="ARBA00023273"/>
    </source>
</evidence>
<keyword evidence="6" id="KW-0853">WD repeat</keyword>
<dbReference type="EnsemblMetazoa" id="Aqu2.1.00503_001">
    <property type="protein sequence ID" value="Aqu2.1.00503_001"/>
    <property type="gene ID" value="Aqu2.1.00503"/>
</dbReference>
<sequence length="205" mass="22473">MKQDRKREREKRQFDGGEGRCSNGKAEILTKLQTKCQPTSVFFSKTSGQTLYAFGQSLPDDESVAAASDGAKSFEYEVSVIDCSDRKNVRQSSSLYSVENTFCSEAQVKVCSPNNDESLLAAGCESGLIMMFDIKRDQVKKAKSYFLSISHISWHPAGAIVFVCGSRGEIQCLDCALNPLSFLLTSDVLTDISTTPLLQIGSHCL</sequence>
<keyword evidence="11" id="KW-0206">Cytoskeleton</keyword>
<evidence type="ECO:0000256" key="3">
    <source>
        <dbReference type="ARBA" id="ARBA00006059"/>
    </source>
</evidence>
<evidence type="ECO:0000256" key="10">
    <source>
        <dbReference type="ARBA" id="ARBA00023136"/>
    </source>
</evidence>